<dbReference type="Gene3D" id="3.40.50.980">
    <property type="match status" value="2"/>
</dbReference>
<dbReference type="Pfam" id="PF00501">
    <property type="entry name" value="AMP-binding"/>
    <property type="match status" value="1"/>
</dbReference>
<dbReference type="Gene3D" id="3.30.300.30">
    <property type="match status" value="1"/>
</dbReference>
<sequence length="578" mass="62911">MSPPRIFKSHLPDVPIVATSIFTRVFASRTSTPSGDIGGFPGSNAAFIDGATGTTLTRAELLHLSLSFGYGVQNHPTTAPFASRGSTVLVFSPNSLAWPVALFGCVAAGLRCSFANSAYVARELAHQYSDSGAGFIITAEDGIDVVRQMFAELGVDREEGDRRTIILQRDLGWAGGPTAAVSPECRGLLTLSDLLSIGKLKSEAKFEGPLSHETVYLCYSSGTTGKPKSTHQNMSTILDVMSGSLNDLKLDNANIIGILPFYHLYGLALLLHLSLTLGWSVIIQLRFDPEQFCAAIQRYKVPLAFVAPPVLVVLARHPVVDKYDLSSLEYMISSAAPLGADLVKQVKKRLGAKRPAGAKCAITQGYGLTETTTGTHILDFTDCDSKVGSIGKLCSNLEARIVQDEEGKVDAEDETPGELWVRGKTIMKGYLKNRAATSNAITADGWFKTGDFVIRDKDSFYWVVDRKKELIKYKVLPPAELESVLLSHPDIADAAVIGVDSPEQATELPRAYVRKKTAFAQSVAKWMESRVSKHKFLRGVFNPPRFSAAGKILRRELRELAKQETARGEFNTPIKSRL</sequence>
<dbReference type="Proteomes" id="UP001362999">
    <property type="component" value="Unassembled WGS sequence"/>
</dbReference>
<comment type="similarity">
    <text evidence="1">Belongs to the ATP-dependent AMP-binding enzyme family.</text>
</comment>
<dbReference type="Pfam" id="PF13193">
    <property type="entry name" value="AMP-binding_C"/>
    <property type="match status" value="1"/>
</dbReference>
<dbReference type="SUPFAM" id="SSF56801">
    <property type="entry name" value="Acetyl-CoA synthetase-like"/>
    <property type="match status" value="1"/>
</dbReference>
<dbReference type="InterPro" id="IPR000873">
    <property type="entry name" value="AMP-dep_synth/lig_dom"/>
</dbReference>
<evidence type="ECO:0000313" key="6">
    <source>
        <dbReference type="Proteomes" id="UP001362999"/>
    </source>
</evidence>
<organism evidence="5 6">
    <name type="scientific">Favolaschia claudopus</name>
    <dbReference type="NCBI Taxonomy" id="2862362"/>
    <lineage>
        <taxon>Eukaryota</taxon>
        <taxon>Fungi</taxon>
        <taxon>Dikarya</taxon>
        <taxon>Basidiomycota</taxon>
        <taxon>Agaricomycotina</taxon>
        <taxon>Agaricomycetes</taxon>
        <taxon>Agaricomycetidae</taxon>
        <taxon>Agaricales</taxon>
        <taxon>Marasmiineae</taxon>
        <taxon>Mycenaceae</taxon>
        <taxon>Favolaschia</taxon>
    </lineage>
</organism>
<dbReference type="AlphaFoldDB" id="A0AAW0D2K0"/>
<dbReference type="Gene3D" id="2.30.38.10">
    <property type="entry name" value="Luciferase, Domain 3"/>
    <property type="match status" value="1"/>
</dbReference>
<keyword evidence="2" id="KW-0436">Ligase</keyword>
<dbReference type="GO" id="GO:0016405">
    <property type="term" value="F:CoA-ligase activity"/>
    <property type="evidence" value="ECO:0007669"/>
    <property type="project" value="TreeGrafter"/>
</dbReference>
<protein>
    <submittedName>
        <fullName evidence="5">AMP binding protein</fullName>
    </submittedName>
</protein>
<evidence type="ECO:0000256" key="1">
    <source>
        <dbReference type="ARBA" id="ARBA00006432"/>
    </source>
</evidence>
<proteinExistence type="inferred from homology"/>
<feature type="domain" description="AMP-binding enzyme C-terminal" evidence="4">
    <location>
        <begin position="480"/>
        <end position="540"/>
    </location>
</feature>
<accession>A0AAW0D2K0</accession>
<evidence type="ECO:0000256" key="2">
    <source>
        <dbReference type="ARBA" id="ARBA00022598"/>
    </source>
</evidence>
<feature type="domain" description="AMP-dependent synthetase/ligase" evidence="3">
    <location>
        <begin position="45"/>
        <end position="431"/>
    </location>
</feature>
<dbReference type="EMBL" id="JAWWNJ010000011">
    <property type="protein sequence ID" value="KAK7044884.1"/>
    <property type="molecule type" value="Genomic_DNA"/>
</dbReference>
<evidence type="ECO:0000259" key="3">
    <source>
        <dbReference type="Pfam" id="PF00501"/>
    </source>
</evidence>
<dbReference type="InterPro" id="IPR045851">
    <property type="entry name" value="AMP-bd_C_sf"/>
</dbReference>
<dbReference type="PANTHER" id="PTHR24096:SF149">
    <property type="entry name" value="AMP-BINDING DOMAIN-CONTAINING PROTEIN-RELATED"/>
    <property type="match status" value="1"/>
</dbReference>
<dbReference type="PROSITE" id="PS00455">
    <property type="entry name" value="AMP_BINDING"/>
    <property type="match status" value="1"/>
</dbReference>
<dbReference type="PANTHER" id="PTHR24096">
    <property type="entry name" value="LONG-CHAIN-FATTY-ACID--COA LIGASE"/>
    <property type="match status" value="1"/>
</dbReference>
<keyword evidence="6" id="KW-1185">Reference proteome</keyword>
<dbReference type="InterPro" id="IPR025110">
    <property type="entry name" value="AMP-bd_C"/>
</dbReference>
<gene>
    <name evidence="5" type="ORF">R3P38DRAFT_2881443</name>
</gene>
<reference evidence="5 6" key="1">
    <citation type="journal article" date="2024" name="J Genomics">
        <title>Draft genome sequencing and assembly of Favolaschia claudopus CIRM-BRFM 2984 isolated from oak limbs.</title>
        <authorList>
            <person name="Navarro D."/>
            <person name="Drula E."/>
            <person name="Chaduli D."/>
            <person name="Cazenave R."/>
            <person name="Ahrendt S."/>
            <person name="Wang J."/>
            <person name="Lipzen A."/>
            <person name="Daum C."/>
            <person name="Barry K."/>
            <person name="Grigoriev I.V."/>
            <person name="Favel A."/>
            <person name="Rosso M.N."/>
            <person name="Martin F."/>
        </authorList>
    </citation>
    <scope>NUCLEOTIDE SEQUENCE [LARGE SCALE GENOMIC DNA]</scope>
    <source>
        <strain evidence="5 6">CIRM-BRFM 2984</strain>
    </source>
</reference>
<dbReference type="InterPro" id="IPR020845">
    <property type="entry name" value="AMP-binding_CS"/>
</dbReference>
<evidence type="ECO:0000313" key="5">
    <source>
        <dbReference type="EMBL" id="KAK7044884.1"/>
    </source>
</evidence>
<name>A0AAW0D2K0_9AGAR</name>
<comment type="caution">
    <text evidence="5">The sequence shown here is derived from an EMBL/GenBank/DDBJ whole genome shotgun (WGS) entry which is preliminary data.</text>
</comment>
<evidence type="ECO:0000259" key="4">
    <source>
        <dbReference type="Pfam" id="PF13193"/>
    </source>
</evidence>